<dbReference type="InterPro" id="IPR012677">
    <property type="entry name" value="Nucleotide-bd_a/b_plait_sf"/>
</dbReference>
<evidence type="ECO:0000256" key="5">
    <source>
        <dbReference type="ARBA" id="ARBA00022884"/>
    </source>
</evidence>
<dbReference type="InterPro" id="IPR000504">
    <property type="entry name" value="RRM_dom"/>
</dbReference>
<evidence type="ECO:0000256" key="2">
    <source>
        <dbReference type="ARBA" id="ARBA00004604"/>
    </source>
</evidence>
<feature type="compositionally biased region" description="Basic and acidic residues" evidence="8">
    <location>
        <begin position="130"/>
        <end position="140"/>
    </location>
</feature>
<feature type="domain" description="RRM" evidence="9">
    <location>
        <begin position="304"/>
        <end position="410"/>
    </location>
</feature>
<feature type="region of interest" description="Disordered" evidence="8">
    <location>
        <begin position="24"/>
        <end position="169"/>
    </location>
</feature>
<dbReference type="GO" id="GO:0005730">
    <property type="term" value="C:nucleolus"/>
    <property type="evidence" value="ECO:0007669"/>
    <property type="project" value="UniProtKB-SubCell"/>
</dbReference>
<dbReference type="PANTHER" id="PTHR23236">
    <property type="entry name" value="EUKARYOTIC TRANSLATION INITIATION FACTOR 4B/4H"/>
    <property type="match status" value="1"/>
</dbReference>
<dbReference type="AlphaFoldDB" id="A0A8H3F903"/>
<evidence type="ECO:0000313" key="11">
    <source>
        <dbReference type="Proteomes" id="UP000664534"/>
    </source>
</evidence>
<gene>
    <name evidence="10" type="primary">NOP12</name>
    <name evidence="10" type="ORF">IMSHALPRED_004843</name>
</gene>
<protein>
    <recommendedName>
        <fullName evidence="4">Nucleolar protein 12</fullName>
    </recommendedName>
</protein>
<comment type="subcellular location">
    <subcellularLocation>
        <location evidence="2">Nucleus</location>
        <location evidence="2">Nucleolus</location>
    </subcellularLocation>
</comment>
<sequence>MSGVKGQSQIYDPALVSLFAQSLKTAARPVSPSERHSATRSAAEASKSSSGTGSEGSGLVLGIATEQLHTNGSDPGDPDAFALSDGTAQRSGRKRKRKDAEDDLESRYMSLLAKEELKEDRKRARTLHNKRSEHGDKGSADEDGETTSDVDTGSGDEEGSAAGSLPQHESLLLSREDLDLEKSSRTVFLANVSTAAIKSKKAKKALMDHLASFTSSLPARKGSHGVESLRFRSTAFAASGIPKKAAFVKKEIMETTSKSTNAYAVYATQLAAREAASRLNGSIVLDRHLRVDSVAHPAKVEHRRCVFVGNLGFVDDDTNIKAAEDEKDDKRRPRKAQGSADVEEGLWRQFEKAGIVESVRVVRDKTTRVGKGFAYVQFKDANSVEKALLYHEKKFPPMLPRILRVTRAKNTKNTKNTASGKEVLFSRNEGSTKFRPKIASQVQSLTGRAHKLLGRAGAAKIRAEGGQHGPSSRPVSGVAKSSDSMVFEGFRASSSHGKGTQKSAGRKHSKPTNRSKGFKAKGRTKMKP</sequence>
<feature type="compositionally biased region" description="Acidic residues" evidence="8">
    <location>
        <begin position="141"/>
        <end position="159"/>
    </location>
</feature>
<evidence type="ECO:0000256" key="4">
    <source>
        <dbReference type="ARBA" id="ARBA00015520"/>
    </source>
</evidence>
<feature type="compositionally biased region" description="Basic and acidic residues" evidence="8">
    <location>
        <begin position="113"/>
        <end position="122"/>
    </location>
</feature>
<evidence type="ECO:0000313" key="10">
    <source>
        <dbReference type="EMBL" id="CAF9920194.1"/>
    </source>
</evidence>
<comment type="function">
    <text evidence="1">Involved in pre-25S rRNA processing.</text>
</comment>
<reference evidence="10" key="1">
    <citation type="submission" date="2021-03" db="EMBL/GenBank/DDBJ databases">
        <authorList>
            <person name="Tagirdzhanova G."/>
        </authorList>
    </citation>
    <scope>NUCLEOTIDE SEQUENCE</scope>
</reference>
<dbReference type="PROSITE" id="PS50102">
    <property type="entry name" value="RRM"/>
    <property type="match status" value="1"/>
</dbReference>
<accession>A0A8H3F903</accession>
<feature type="region of interest" description="Disordered" evidence="8">
    <location>
        <begin position="462"/>
        <end position="528"/>
    </location>
</feature>
<keyword evidence="5 7" id="KW-0694">RNA-binding</keyword>
<dbReference type="Pfam" id="PF00076">
    <property type="entry name" value="RRM_1"/>
    <property type="match status" value="1"/>
</dbReference>
<keyword evidence="6" id="KW-0539">Nucleus</keyword>
<evidence type="ECO:0000256" key="6">
    <source>
        <dbReference type="ARBA" id="ARBA00023242"/>
    </source>
</evidence>
<comment type="caution">
    <text evidence="10">The sequence shown here is derived from an EMBL/GenBank/DDBJ whole genome shotgun (WGS) entry which is preliminary data.</text>
</comment>
<feature type="compositionally biased region" description="Basic residues" evidence="8">
    <location>
        <begin position="504"/>
        <end position="528"/>
    </location>
</feature>
<feature type="compositionally biased region" description="Low complexity" evidence="8">
    <location>
        <begin position="39"/>
        <end position="52"/>
    </location>
</feature>
<dbReference type="SMART" id="SM00360">
    <property type="entry name" value="RRM"/>
    <property type="match status" value="1"/>
</dbReference>
<comment type="similarity">
    <text evidence="3">Belongs to the RRM RBM34 family.</text>
</comment>
<evidence type="ECO:0000256" key="3">
    <source>
        <dbReference type="ARBA" id="ARBA00007077"/>
    </source>
</evidence>
<dbReference type="PANTHER" id="PTHR23236:SF25">
    <property type="entry name" value="RNA-BINDING PROTEIN 34"/>
    <property type="match status" value="1"/>
</dbReference>
<dbReference type="GO" id="GO:0019843">
    <property type="term" value="F:rRNA binding"/>
    <property type="evidence" value="ECO:0007669"/>
    <property type="project" value="TreeGrafter"/>
</dbReference>
<feature type="compositionally biased region" description="Polar residues" evidence="8">
    <location>
        <begin position="469"/>
        <end position="484"/>
    </location>
</feature>
<organism evidence="10 11">
    <name type="scientific">Imshaugia aleurites</name>
    <dbReference type="NCBI Taxonomy" id="172621"/>
    <lineage>
        <taxon>Eukaryota</taxon>
        <taxon>Fungi</taxon>
        <taxon>Dikarya</taxon>
        <taxon>Ascomycota</taxon>
        <taxon>Pezizomycotina</taxon>
        <taxon>Lecanoromycetes</taxon>
        <taxon>OSLEUM clade</taxon>
        <taxon>Lecanoromycetidae</taxon>
        <taxon>Lecanorales</taxon>
        <taxon>Lecanorineae</taxon>
        <taxon>Parmeliaceae</taxon>
        <taxon>Imshaugia</taxon>
    </lineage>
</organism>
<evidence type="ECO:0000259" key="9">
    <source>
        <dbReference type="PROSITE" id="PS50102"/>
    </source>
</evidence>
<dbReference type="Gene3D" id="3.30.70.330">
    <property type="match status" value="2"/>
</dbReference>
<dbReference type="OrthoDB" id="442677at2759"/>
<dbReference type="SUPFAM" id="SSF54928">
    <property type="entry name" value="RNA-binding domain, RBD"/>
    <property type="match status" value="1"/>
</dbReference>
<name>A0A8H3F903_9LECA</name>
<dbReference type="Proteomes" id="UP000664534">
    <property type="component" value="Unassembled WGS sequence"/>
</dbReference>
<evidence type="ECO:0000256" key="8">
    <source>
        <dbReference type="SAM" id="MobiDB-lite"/>
    </source>
</evidence>
<feature type="compositionally biased region" description="Polar residues" evidence="8">
    <location>
        <begin position="492"/>
        <end position="503"/>
    </location>
</feature>
<keyword evidence="11" id="KW-1185">Reference proteome</keyword>
<dbReference type="GO" id="GO:0000463">
    <property type="term" value="P:maturation of LSU-rRNA from tricistronic rRNA transcript (SSU-rRNA, 5.8S rRNA, LSU-rRNA)"/>
    <property type="evidence" value="ECO:0007669"/>
    <property type="project" value="TreeGrafter"/>
</dbReference>
<evidence type="ECO:0000256" key="1">
    <source>
        <dbReference type="ARBA" id="ARBA00002475"/>
    </source>
</evidence>
<dbReference type="InterPro" id="IPR035979">
    <property type="entry name" value="RBD_domain_sf"/>
</dbReference>
<proteinExistence type="inferred from homology"/>
<evidence type="ECO:0000256" key="7">
    <source>
        <dbReference type="PROSITE-ProRule" id="PRU00176"/>
    </source>
</evidence>
<feature type="compositionally biased region" description="Low complexity" evidence="8">
    <location>
        <begin position="160"/>
        <end position="169"/>
    </location>
</feature>
<dbReference type="EMBL" id="CAJPDT010000024">
    <property type="protein sequence ID" value="CAF9920194.1"/>
    <property type="molecule type" value="Genomic_DNA"/>
</dbReference>